<evidence type="ECO:0000256" key="6">
    <source>
        <dbReference type="ARBA" id="ARBA00023242"/>
    </source>
</evidence>
<dbReference type="PANTHER" id="PTHR13322:SF2">
    <property type="entry name" value="INTEGRATOR COMPLEX SUBUNIT 7"/>
    <property type="match status" value="1"/>
</dbReference>
<feature type="region of interest" description="Disordered" evidence="7">
    <location>
        <begin position="807"/>
        <end position="832"/>
    </location>
</feature>
<feature type="domain" description="Integrator complex subunit 7 helical bundle" evidence="10">
    <location>
        <begin position="608"/>
        <end position="799"/>
    </location>
</feature>
<dbReference type="AlphaFoldDB" id="A0A6A7FUC8"/>
<evidence type="ECO:0000313" key="11">
    <source>
        <dbReference type="EMBL" id="LAC21880.1"/>
    </source>
</evidence>
<dbReference type="GO" id="GO:0005737">
    <property type="term" value="C:cytoplasm"/>
    <property type="evidence" value="ECO:0007669"/>
    <property type="project" value="UniProtKB-SubCell"/>
</dbReference>
<feature type="compositionally biased region" description="Low complexity" evidence="7">
    <location>
        <begin position="412"/>
        <end position="430"/>
    </location>
</feature>
<dbReference type="SUPFAM" id="SSF48371">
    <property type="entry name" value="ARM repeat"/>
    <property type="match status" value="1"/>
</dbReference>
<evidence type="ECO:0000256" key="3">
    <source>
        <dbReference type="ARBA" id="ARBA00008565"/>
    </source>
</evidence>
<feature type="domain" description="Integrator complex subunit 7 N-terminal" evidence="9">
    <location>
        <begin position="27"/>
        <end position="607"/>
    </location>
</feature>
<evidence type="ECO:0000259" key="9">
    <source>
        <dbReference type="Pfam" id="PF24436"/>
    </source>
</evidence>
<dbReference type="GO" id="GO:0032039">
    <property type="term" value="C:integrator complex"/>
    <property type="evidence" value="ECO:0007669"/>
    <property type="project" value="InterPro"/>
</dbReference>
<reference evidence="11" key="1">
    <citation type="submission" date="2017-11" db="EMBL/GenBank/DDBJ databases">
        <title>The sensing device of the deep-sea amphipod.</title>
        <authorList>
            <person name="Kobayashi H."/>
            <person name="Nagahama T."/>
            <person name="Arai W."/>
            <person name="Sasagawa Y."/>
            <person name="Umeda M."/>
            <person name="Hayashi T."/>
            <person name="Nikaido I."/>
            <person name="Watanabe H."/>
            <person name="Oguri K."/>
            <person name="Kitazato H."/>
            <person name="Fujioka K."/>
            <person name="Kido Y."/>
            <person name="Takami H."/>
        </authorList>
    </citation>
    <scope>NUCLEOTIDE SEQUENCE</scope>
    <source>
        <tissue evidence="11">Whole body</tissue>
    </source>
</reference>
<dbReference type="InterPro" id="IPR033060">
    <property type="entry name" value="INTS7"/>
</dbReference>
<evidence type="ECO:0000256" key="7">
    <source>
        <dbReference type="SAM" id="MobiDB-lite"/>
    </source>
</evidence>
<sequence length="1156" mass="124602">MSALLSRPISFPDIGITEQDQDPNSALLELDRGLKSSNVGEQCEAISRFPSLFEKYPFPILINSALLKLGEVFRQETGGSNFVRVCVCEVLEASARHLDKLINVDEFVKRICTVMHSNDPLARALTLRALGLLCHVVGEAKQVQHLVRDALDASHTLELQAAIAAAEKYSAVSKTFAVSMCERLTQMLSALSTPVEVKLQLIKVFQHMHHDADTAATVRSVCLQLLDRSPTQRVVITTLHALTQLAAHCLVHIPHQVDLVLSWVSQECRACVRGAALSELRYLASAAPHAWSPGNVSSLIAFTRAARNNTTSLGGASGDTDTATSADNSDGDAVLCSASEHDRTTAAALDVLATLTSAPALPHLNLTPESELVKLSREFVYDANVNIATIALQLYTNVALYMHEECNNSNKSSGAGASTTGSSASSSGTVTTCGSVVVCRDTLNAGVSLLHTLAQLAHNASQPDAYRDFKIPLVCCVLLARCDDSLAVSLAATLVTLLTDDALPQSSESMSVVMCEALASLGGSRRKVLTPHLPSLLALLHSSTNLPSTATSSCNTALVSVVCSVILQAYLGHIWDSIGLDRIMIAARHTDHWTAYRIARQAARYGHHQVACSIYNSLRSKVCSDQQHYWLTALAQVSSGETWTISPLEKSAGQEETVTTDVVDDRAKPLTSAATCLYSALANFKACSTSQYPVQFVQEYTRLRAASLTCHSQLITTCQSMRTSPPPAIAASQVAAMRDEMVRCCRLLQQLNKLTKDFNEMGHSYAKLYQSQFDADPQTLSNISALQQGAKLMAQAIAVLTRPMADHHQYQSSSKGSGGSSTDAGLRQSPGGSSVQEQLMLRAIARAGKAVTQLEQLCVEKKPIVECQLQLLTSISETLTASPLPYPRLYYQRLQHTNITLNITPQPRNPGDPITIQNSCQLAVKVEGVISHGRRPGLFRSVKSVTLLVNSTLQNRQQHTLDVKVEPNEILSQTVEPHNDFFSAQFLLAFSVPGQYQVTVDASVTDGSDETWQTGPRHSLSVKALDDPTNVKPPPPPPSVVASSSMPLTRAPPVSQLPPSGSMQLSSNLQQLPPPTMQPMQYQPPPPNMQSQGSMPMTAQGMPMSAQGGMPMPPQGGMPISVQGGMPMAAQNMSMPMQYQPPHNTPMMPGYPRPPL</sequence>
<feature type="compositionally biased region" description="Polar residues" evidence="7">
    <location>
        <begin position="1057"/>
        <end position="1069"/>
    </location>
</feature>
<dbReference type="Pfam" id="PF24436">
    <property type="entry name" value="INTS7_N"/>
    <property type="match status" value="1"/>
</dbReference>
<feature type="region of interest" description="Disordered" evidence="7">
    <location>
        <begin position="411"/>
        <end position="430"/>
    </location>
</feature>
<evidence type="ECO:0000256" key="4">
    <source>
        <dbReference type="ARBA" id="ARBA00015336"/>
    </source>
</evidence>
<evidence type="ECO:0000259" key="8">
    <source>
        <dbReference type="Pfam" id="PF22965"/>
    </source>
</evidence>
<feature type="domain" description="Integrator complex subunit 7 C-terminal" evidence="8">
    <location>
        <begin position="901"/>
        <end position="1012"/>
    </location>
</feature>
<dbReference type="InterPro" id="IPR016024">
    <property type="entry name" value="ARM-type_fold"/>
</dbReference>
<feature type="compositionally biased region" description="Polar residues" evidence="7">
    <location>
        <begin position="1007"/>
        <end position="1016"/>
    </location>
</feature>
<dbReference type="InterPro" id="IPR056517">
    <property type="entry name" value="INTS7_HB"/>
</dbReference>
<dbReference type="PANTHER" id="PTHR13322">
    <property type="entry name" value="C1ORF73 PROTEIN"/>
    <property type="match status" value="1"/>
</dbReference>
<feature type="compositionally biased region" description="Pro residues" evidence="7">
    <location>
        <begin position="1072"/>
        <end position="1088"/>
    </location>
</feature>
<dbReference type="GO" id="GO:0034472">
    <property type="term" value="P:snRNA 3'-end processing"/>
    <property type="evidence" value="ECO:0007669"/>
    <property type="project" value="TreeGrafter"/>
</dbReference>
<evidence type="ECO:0000259" key="10">
    <source>
        <dbReference type="Pfam" id="PF24437"/>
    </source>
</evidence>
<name>A0A6A7FUC8_9CRUS</name>
<proteinExistence type="evidence at transcript level"/>
<feature type="region of interest" description="Disordered" evidence="7">
    <location>
        <begin position="1007"/>
        <end position="1092"/>
    </location>
</feature>
<dbReference type="InterPro" id="IPR054519">
    <property type="entry name" value="INTS7_C"/>
</dbReference>
<dbReference type="InterPro" id="IPR056516">
    <property type="entry name" value="INTS7_N"/>
</dbReference>
<protein>
    <recommendedName>
        <fullName evidence="4">Integrator complex subunit 7</fullName>
    </recommendedName>
</protein>
<comment type="similarity">
    <text evidence="3">Belongs to the Integrator subunit 7 family.</text>
</comment>
<comment type="subcellular location">
    <subcellularLocation>
        <location evidence="2">Cytoplasm</location>
    </subcellularLocation>
    <subcellularLocation>
        <location evidence="1">Nucleus</location>
    </subcellularLocation>
</comment>
<organism evidence="11">
    <name type="scientific">Hirondellea gigas</name>
    <dbReference type="NCBI Taxonomy" id="1518452"/>
    <lineage>
        <taxon>Eukaryota</taxon>
        <taxon>Metazoa</taxon>
        <taxon>Ecdysozoa</taxon>
        <taxon>Arthropoda</taxon>
        <taxon>Crustacea</taxon>
        <taxon>Multicrustacea</taxon>
        <taxon>Malacostraca</taxon>
        <taxon>Eumalacostraca</taxon>
        <taxon>Peracarida</taxon>
        <taxon>Amphipoda</taxon>
        <taxon>Amphilochidea</taxon>
        <taxon>Lysianassida</taxon>
        <taxon>Lysianassidira</taxon>
        <taxon>Lysianassoidea</taxon>
        <taxon>Lysianassidae</taxon>
        <taxon>Hirondellea</taxon>
    </lineage>
</organism>
<dbReference type="Pfam" id="PF24437">
    <property type="entry name" value="INTS7_HB"/>
    <property type="match status" value="1"/>
</dbReference>
<dbReference type="EMBL" id="IACT01002611">
    <property type="protein sequence ID" value="LAC21880.1"/>
    <property type="molecule type" value="mRNA"/>
</dbReference>
<keyword evidence="5" id="KW-0963">Cytoplasm</keyword>
<evidence type="ECO:0000256" key="1">
    <source>
        <dbReference type="ARBA" id="ARBA00004123"/>
    </source>
</evidence>
<dbReference type="Pfam" id="PF22965">
    <property type="entry name" value="INTS7_C"/>
    <property type="match status" value="1"/>
</dbReference>
<keyword evidence="6" id="KW-0539">Nucleus</keyword>
<evidence type="ECO:0000256" key="2">
    <source>
        <dbReference type="ARBA" id="ARBA00004496"/>
    </source>
</evidence>
<evidence type="ECO:0000256" key="5">
    <source>
        <dbReference type="ARBA" id="ARBA00022490"/>
    </source>
</evidence>
<accession>A0A6A7FUC8</accession>